<sequence>MLKIGVDITEIKRFYNKTDVFVKRILSNDELTAFYTIDPNDIDAKARFLARAWCIKEAVFKADNAYIDFRKINLIKKGPLWSFKNFVISISYTSQLIVAFVQEDIYYE</sequence>
<keyword evidence="2" id="KW-0479">Metal-binding</keyword>
<evidence type="ECO:0000313" key="5">
    <source>
        <dbReference type="EMBL" id="QDF64961.1"/>
    </source>
</evidence>
<dbReference type="Gene3D" id="3.90.470.20">
    <property type="entry name" value="4'-phosphopantetheinyl transferase domain"/>
    <property type="match status" value="1"/>
</dbReference>
<keyword evidence="1 5" id="KW-0808">Transferase</keyword>
<evidence type="ECO:0000256" key="1">
    <source>
        <dbReference type="ARBA" id="ARBA00022679"/>
    </source>
</evidence>
<dbReference type="InterPro" id="IPR037143">
    <property type="entry name" value="4-PPantetheinyl_Trfase_dom_sf"/>
</dbReference>
<feature type="domain" description="4'-phosphopantetheinyl transferase" evidence="4">
    <location>
        <begin position="4"/>
        <end position="75"/>
    </location>
</feature>
<dbReference type="AlphaFoldDB" id="A0A4Y6I6G4"/>
<gene>
    <name evidence="5" type="ORF">FIV53_01400</name>
</gene>
<name>A0A4Y6I6G4_9MOLU</name>
<evidence type="ECO:0000259" key="4">
    <source>
        <dbReference type="Pfam" id="PF01648"/>
    </source>
</evidence>
<keyword evidence="3" id="KW-0460">Magnesium</keyword>
<evidence type="ECO:0000256" key="3">
    <source>
        <dbReference type="ARBA" id="ARBA00022842"/>
    </source>
</evidence>
<dbReference type="GO" id="GO:0008897">
    <property type="term" value="F:holo-[acyl-carrier-protein] synthase activity"/>
    <property type="evidence" value="ECO:0007669"/>
    <property type="project" value="InterPro"/>
</dbReference>
<protein>
    <submittedName>
        <fullName evidence="5">4'-phosphopantetheinyl transferase superfamily protein</fullName>
    </submittedName>
</protein>
<dbReference type="GO" id="GO:0000287">
    <property type="term" value="F:magnesium ion binding"/>
    <property type="evidence" value="ECO:0007669"/>
    <property type="project" value="InterPro"/>
</dbReference>
<dbReference type="Pfam" id="PF01648">
    <property type="entry name" value="ACPS"/>
    <property type="match status" value="1"/>
</dbReference>
<accession>A0A4Y6I6G4</accession>
<dbReference type="Proteomes" id="UP000315201">
    <property type="component" value="Chromosome"/>
</dbReference>
<keyword evidence="6" id="KW-1185">Reference proteome</keyword>
<organism evidence="5 6">
    <name type="scientific">Mycoplasma nasistruthionis</name>
    <dbReference type="NCBI Taxonomy" id="353852"/>
    <lineage>
        <taxon>Bacteria</taxon>
        <taxon>Bacillati</taxon>
        <taxon>Mycoplasmatota</taxon>
        <taxon>Mollicutes</taxon>
        <taxon>Mycoplasmataceae</taxon>
        <taxon>Mycoplasma</taxon>
    </lineage>
</organism>
<dbReference type="GO" id="GO:0006633">
    <property type="term" value="P:fatty acid biosynthetic process"/>
    <property type="evidence" value="ECO:0007669"/>
    <property type="project" value="InterPro"/>
</dbReference>
<dbReference type="InterPro" id="IPR008278">
    <property type="entry name" value="4-PPantetheinyl_Trfase_dom"/>
</dbReference>
<proteinExistence type="predicted"/>
<dbReference type="InterPro" id="IPR004568">
    <property type="entry name" value="Ppantetheine-prot_Trfase_dom"/>
</dbReference>
<dbReference type="NCBIfam" id="TIGR00556">
    <property type="entry name" value="pantethn_trn"/>
    <property type="match status" value="1"/>
</dbReference>
<dbReference type="SUPFAM" id="SSF56214">
    <property type="entry name" value="4'-phosphopantetheinyl transferase"/>
    <property type="match status" value="1"/>
</dbReference>
<reference evidence="5 6" key="1">
    <citation type="submission" date="2019-06" db="EMBL/GenBank/DDBJ databases">
        <title>Mycoplasma nasistruthionis sp. nov. str Ms03.</title>
        <authorList>
            <person name="Botes A."/>
        </authorList>
    </citation>
    <scope>NUCLEOTIDE SEQUENCE [LARGE SCALE GENOMIC DNA]</scope>
    <source>
        <strain evidence="5 6">Ms03</strain>
    </source>
</reference>
<dbReference type="EMBL" id="CP041147">
    <property type="protein sequence ID" value="QDF64961.1"/>
    <property type="molecule type" value="Genomic_DNA"/>
</dbReference>
<evidence type="ECO:0000313" key="6">
    <source>
        <dbReference type="Proteomes" id="UP000315201"/>
    </source>
</evidence>
<dbReference type="RefSeq" id="WP_208664984.1">
    <property type="nucleotide sequence ID" value="NZ_CP041147.1"/>
</dbReference>
<evidence type="ECO:0000256" key="2">
    <source>
        <dbReference type="ARBA" id="ARBA00022723"/>
    </source>
</evidence>